<name>A0A8B6E6V9_MYTGA</name>
<sequence>MRMKRKRKYITRSQKIKQGPRERNKDIERDSYGLNCTMFNYEDKLYDVYVEVELKVKFWSGKQSTDDVNYQSVDRCKSGPPRKLSKFHEYILTYMKLRLAISSFVLGDLFSVSEYRVSQIFTTWINLMHMVLHLALSGHQDVT</sequence>
<dbReference type="OrthoDB" id="6155153at2759"/>
<feature type="region of interest" description="Disordered" evidence="1">
    <location>
        <begin position="1"/>
        <end position="24"/>
    </location>
</feature>
<evidence type="ECO:0000313" key="3">
    <source>
        <dbReference type="EMBL" id="VDI28972.1"/>
    </source>
</evidence>
<evidence type="ECO:0000256" key="1">
    <source>
        <dbReference type="SAM" id="MobiDB-lite"/>
    </source>
</evidence>
<feature type="compositionally biased region" description="Basic residues" evidence="1">
    <location>
        <begin position="1"/>
        <end position="10"/>
    </location>
</feature>
<gene>
    <name evidence="3" type="ORF">MGAL_10B085015</name>
</gene>
<dbReference type="AlphaFoldDB" id="A0A8B6E6V9"/>
<reference evidence="3" key="1">
    <citation type="submission" date="2018-11" db="EMBL/GenBank/DDBJ databases">
        <authorList>
            <person name="Alioto T."/>
            <person name="Alioto T."/>
        </authorList>
    </citation>
    <scope>NUCLEOTIDE SEQUENCE</scope>
</reference>
<organism evidence="3 4">
    <name type="scientific">Mytilus galloprovincialis</name>
    <name type="common">Mediterranean mussel</name>
    <dbReference type="NCBI Taxonomy" id="29158"/>
    <lineage>
        <taxon>Eukaryota</taxon>
        <taxon>Metazoa</taxon>
        <taxon>Spiralia</taxon>
        <taxon>Lophotrochozoa</taxon>
        <taxon>Mollusca</taxon>
        <taxon>Bivalvia</taxon>
        <taxon>Autobranchia</taxon>
        <taxon>Pteriomorphia</taxon>
        <taxon>Mytilida</taxon>
        <taxon>Mytiloidea</taxon>
        <taxon>Mytilidae</taxon>
        <taxon>Mytilinae</taxon>
        <taxon>Mytilus</taxon>
    </lineage>
</organism>
<dbReference type="EMBL" id="UYJE01004550">
    <property type="protein sequence ID" value="VDI28972.1"/>
    <property type="molecule type" value="Genomic_DNA"/>
</dbReference>
<dbReference type="Pfam" id="PF13613">
    <property type="entry name" value="HTH_Tnp_4"/>
    <property type="match status" value="1"/>
</dbReference>
<feature type="domain" description="Transposase Helix-turn-helix" evidence="2">
    <location>
        <begin position="82"/>
        <end position="129"/>
    </location>
</feature>
<evidence type="ECO:0000259" key="2">
    <source>
        <dbReference type="Pfam" id="PF13613"/>
    </source>
</evidence>
<comment type="caution">
    <text evidence="3">The sequence shown here is derived from an EMBL/GenBank/DDBJ whole genome shotgun (WGS) entry which is preliminary data.</text>
</comment>
<keyword evidence="4" id="KW-1185">Reference proteome</keyword>
<proteinExistence type="predicted"/>
<dbReference type="PANTHER" id="PTHR23080">
    <property type="entry name" value="THAP DOMAIN PROTEIN"/>
    <property type="match status" value="1"/>
</dbReference>
<dbReference type="Proteomes" id="UP000596742">
    <property type="component" value="Unassembled WGS sequence"/>
</dbReference>
<accession>A0A8B6E6V9</accession>
<evidence type="ECO:0000313" key="4">
    <source>
        <dbReference type="Proteomes" id="UP000596742"/>
    </source>
</evidence>
<protein>
    <recommendedName>
        <fullName evidence="2">Transposase Helix-turn-helix domain-containing protein</fullName>
    </recommendedName>
</protein>
<dbReference type="InterPro" id="IPR027805">
    <property type="entry name" value="Transposase_HTH_dom"/>
</dbReference>